<evidence type="ECO:0000259" key="1">
    <source>
        <dbReference type="PROSITE" id="PS51831"/>
    </source>
</evidence>
<dbReference type="EMBL" id="FMUR01000032">
    <property type="protein sequence ID" value="SCY57599.1"/>
    <property type="molecule type" value="Genomic_DNA"/>
</dbReference>
<feature type="domain" description="HD" evidence="1">
    <location>
        <begin position="149"/>
        <end position="271"/>
    </location>
</feature>
<dbReference type="AlphaFoldDB" id="A0A1G5H227"/>
<reference evidence="4" key="1">
    <citation type="submission" date="2016-10" db="EMBL/GenBank/DDBJ databases">
        <authorList>
            <person name="Varghese N."/>
            <person name="Submissions S."/>
        </authorList>
    </citation>
    <scope>NUCLEOTIDE SEQUENCE [LARGE SCALE GENOMIC DNA]</scope>
    <source>
        <strain evidence="4">XBD2006</strain>
    </source>
</reference>
<sequence>MKRILTRKLVPGMVLANDVHTYNSSLKLLDKGTVLEDKDIARLAFYSIIDVLIEDELVELENEFVDITNDEGLTYSERIKQSPEFKEFKHSFEECAEKFEHTIKDIIENNRDLVFDDMMAPIYGLLEKGRSSANIFDMLHNLRSYDDATFTHSINVALISNILAQWLKWDESEVEIATQSGLFHDIGKLLIPDEIIRKPDKLTEDEYTLMQTHPQRGYEIIKNLNISQHIKNATLMHHERCDGSGYPLKIRGPQIDKFGKLVAIADVYDAMTSARYYRGPLCPFIAISMFEEEGYQKYDPEMIIAFLQNIVNTYLLNTVRLSTGEVGEIIFINKMHLSRPTVKVGNDYIDLTKCPDVYIKEII</sequence>
<dbReference type="NCBIfam" id="TIGR00277">
    <property type="entry name" value="HDIG"/>
    <property type="match status" value="1"/>
</dbReference>
<dbReference type="Gene3D" id="1.10.3210.10">
    <property type="entry name" value="Hypothetical protein af1432"/>
    <property type="match status" value="1"/>
</dbReference>
<gene>
    <name evidence="3" type="ORF">SAMN02910451_03150</name>
</gene>
<dbReference type="Pfam" id="PF13487">
    <property type="entry name" value="HD_5"/>
    <property type="match status" value="1"/>
</dbReference>
<dbReference type="InterPro" id="IPR037522">
    <property type="entry name" value="HD_GYP_dom"/>
</dbReference>
<dbReference type="SUPFAM" id="SSF109604">
    <property type="entry name" value="HD-domain/PDEase-like"/>
    <property type="match status" value="1"/>
</dbReference>
<organism evidence="3 4">
    <name type="scientific">Butyrivibrio hungatei</name>
    <dbReference type="NCBI Taxonomy" id="185008"/>
    <lineage>
        <taxon>Bacteria</taxon>
        <taxon>Bacillati</taxon>
        <taxon>Bacillota</taxon>
        <taxon>Clostridia</taxon>
        <taxon>Lachnospirales</taxon>
        <taxon>Lachnospiraceae</taxon>
        <taxon>Butyrivibrio</taxon>
    </lineage>
</organism>
<dbReference type="PANTHER" id="PTHR43155:SF2">
    <property type="entry name" value="CYCLIC DI-GMP PHOSPHODIESTERASE PA4108"/>
    <property type="match status" value="1"/>
</dbReference>
<name>A0A1G5H227_9FIRM</name>
<protein>
    <submittedName>
        <fullName evidence="3">HDIG domain-containing protein</fullName>
    </submittedName>
</protein>
<evidence type="ECO:0000313" key="4">
    <source>
        <dbReference type="Proteomes" id="UP000183047"/>
    </source>
</evidence>
<dbReference type="InterPro" id="IPR003607">
    <property type="entry name" value="HD/PDEase_dom"/>
</dbReference>
<dbReference type="InterPro" id="IPR006674">
    <property type="entry name" value="HD_domain"/>
</dbReference>
<keyword evidence="4" id="KW-1185">Reference proteome</keyword>
<dbReference type="Proteomes" id="UP000183047">
    <property type="component" value="Unassembled WGS sequence"/>
</dbReference>
<feature type="domain" description="HD-GYP" evidence="2">
    <location>
        <begin position="127"/>
        <end position="322"/>
    </location>
</feature>
<dbReference type="OrthoDB" id="9804747at2"/>
<dbReference type="InterPro" id="IPR006675">
    <property type="entry name" value="HDIG_dom"/>
</dbReference>
<dbReference type="PANTHER" id="PTHR43155">
    <property type="entry name" value="CYCLIC DI-GMP PHOSPHODIESTERASE PA4108-RELATED"/>
    <property type="match status" value="1"/>
</dbReference>
<dbReference type="CDD" id="cd00077">
    <property type="entry name" value="HDc"/>
    <property type="match status" value="1"/>
</dbReference>
<dbReference type="SMART" id="SM00471">
    <property type="entry name" value="HDc"/>
    <property type="match status" value="1"/>
</dbReference>
<proteinExistence type="predicted"/>
<evidence type="ECO:0000313" key="3">
    <source>
        <dbReference type="EMBL" id="SCY57599.1"/>
    </source>
</evidence>
<dbReference type="PROSITE" id="PS51831">
    <property type="entry name" value="HD"/>
    <property type="match status" value="1"/>
</dbReference>
<dbReference type="PROSITE" id="PS51832">
    <property type="entry name" value="HD_GYP"/>
    <property type="match status" value="1"/>
</dbReference>
<dbReference type="RefSeq" id="WP_074463491.1">
    <property type="nucleotide sequence ID" value="NZ_FMUR01000032.1"/>
</dbReference>
<evidence type="ECO:0000259" key="2">
    <source>
        <dbReference type="PROSITE" id="PS51832"/>
    </source>
</evidence>
<accession>A0A1G5H227</accession>